<dbReference type="InterPro" id="IPR042258">
    <property type="entry name" value="DGOK_N"/>
</dbReference>
<name>A0A6B9G7C5_PANCY</name>
<evidence type="ECO:0000313" key="1">
    <source>
        <dbReference type="EMBL" id="QGY33038.1"/>
    </source>
</evidence>
<keyword evidence="1" id="KW-0614">Plasmid</keyword>
<sequence>MSNKAEFGLCDWGTSSFRLWLVDREGKVLKEVRTRQGLASVANRSFSPMLEQHLTELEAPAELPVLICGMAGSRQGWLDAGYSTVPVTVNELMRSPIRITGTRDIRILPGVCQLAPAYDVMRGEETMLLGAVRSSRLKDGVIVMPGTHSKWVSLENAAVTGFSTFMTGELFSLMSTHSILRHAVADAVGDIDEHSPAFISAVNAMLSGASLTHQLFRVRAATLLSECTPAESDARVSGLLIGAEVAAGYHQTSQRQLILIASGALTAPYHKALTLAGFDVTVLDADEAVRAGLFQSAQALWQRREEEHHV</sequence>
<geneLocation type="plasmid" evidence="2">
    <name>pne1b</name>
</geneLocation>
<dbReference type="Gene3D" id="3.30.420.310">
    <property type="entry name" value="2-keto-3-deoxy-galactonokinase, C-terminal domain"/>
    <property type="match status" value="1"/>
</dbReference>
<dbReference type="GO" id="GO:0034194">
    <property type="term" value="P:D-galactonate catabolic process"/>
    <property type="evidence" value="ECO:0007669"/>
    <property type="project" value="InterPro"/>
</dbReference>
<accession>A0A6B9G7C5</accession>
<dbReference type="AlphaFoldDB" id="A0A6B9G7C5"/>
<dbReference type="Gene3D" id="3.30.420.300">
    <property type="entry name" value="2-keto-3-deoxy-galactonokinase, substrate binding domain"/>
    <property type="match status" value="1"/>
</dbReference>
<gene>
    <name evidence="1" type="ORF">CUN67_29360</name>
</gene>
<proteinExistence type="predicted"/>
<keyword evidence="1" id="KW-0418">Kinase</keyword>
<dbReference type="GO" id="GO:0008671">
    <property type="term" value="F:2-dehydro-3-deoxygalactonokinase activity"/>
    <property type="evidence" value="ECO:0007669"/>
    <property type="project" value="InterPro"/>
</dbReference>
<dbReference type="InterPro" id="IPR042257">
    <property type="entry name" value="DGOK_C"/>
</dbReference>
<keyword evidence="1" id="KW-0808">Transferase</keyword>
<dbReference type="Proteomes" id="UP000502005">
    <property type="component" value="Plasmid pNE1B"/>
</dbReference>
<evidence type="ECO:0000313" key="2">
    <source>
        <dbReference type="Proteomes" id="UP000502005"/>
    </source>
</evidence>
<dbReference type="Pfam" id="PF05035">
    <property type="entry name" value="DGOK"/>
    <property type="match status" value="1"/>
</dbReference>
<dbReference type="EMBL" id="CP024770">
    <property type="protein sequence ID" value="QGY33038.1"/>
    <property type="molecule type" value="Genomic_DNA"/>
</dbReference>
<dbReference type="InterPro" id="IPR007729">
    <property type="entry name" value="DGOK"/>
</dbReference>
<reference evidence="1 2" key="1">
    <citation type="submission" date="2017-11" db="EMBL/GenBank/DDBJ databases">
        <title>Genome sequence of Pantoea cypripedii NE1.</title>
        <authorList>
            <person name="Nascimento F.X."/>
        </authorList>
    </citation>
    <scope>NUCLEOTIDE SEQUENCE [LARGE SCALE GENOMIC DNA]</scope>
    <source>
        <strain evidence="1 2">NE1</strain>
        <plasmid evidence="2">pne1b</plasmid>
    </source>
</reference>
<organism evidence="1 2">
    <name type="scientific">Pantoea cypripedii</name>
    <name type="common">Pectobacterium cypripedii</name>
    <name type="synonym">Erwinia cypripedii</name>
    <dbReference type="NCBI Taxonomy" id="55209"/>
    <lineage>
        <taxon>Bacteria</taxon>
        <taxon>Pseudomonadati</taxon>
        <taxon>Pseudomonadota</taxon>
        <taxon>Gammaproteobacteria</taxon>
        <taxon>Enterobacterales</taxon>
        <taxon>Erwiniaceae</taxon>
        <taxon>Pantoea</taxon>
    </lineage>
</organism>
<protein>
    <submittedName>
        <fullName evidence="1">2-dehydro-3-deoxygalactonokinase</fullName>
    </submittedName>
</protein>
<dbReference type="RefSeq" id="WP_208719090.1">
    <property type="nucleotide sequence ID" value="NZ_CP024770.1"/>
</dbReference>